<dbReference type="InterPro" id="IPR007110">
    <property type="entry name" value="Ig-like_dom"/>
</dbReference>
<sequence>MFQSNLNLIVFLTFLPFSLKITHKCIDTRFGEDVLLPCNADASFNQCADVLWSYKNSLYIEALNTGRKIEESSDKASRLSVKNDCSLIIRNITEKDAGQYVYKLTDRNKLGTFVNLDTVRYLNILSDLPGHNFILMVGSVVKVVLMFLGLVAALIYMYRRRTKENEEQRTRTSTLTLLLFTII</sequence>
<evidence type="ECO:0000313" key="4">
    <source>
        <dbReference type="Ensembl" id="ENSOMEP00000029715.1"/>
    </source>
</evidence>
<dbReference type="Ensembl" id="ENSOMET00000019422.1">
    <property type="protein sequence ID" value="ENSOMEP00000029715.1"/>
    <property type="gene ID" value="ENSOMEG00000013520.1"/>
</dbReference>
<dbReference type="PROSITE" id="PS50835">
    <property type="entry name" value="IG_LIKE"/>
    <property type="match status" value="1"/>
</dbReference>
<keyword evidence="2" id="KW-0732">Signal</keyword>
<dbReference type="Gene3D" id="2.60.40.10">
    <property type="entry name" value="Immunoglobulins"/>
    <property type="match status" value="1"/>
</dbReference>
<name>A0A3B3DJZ3_ORYME</name>
<feature type="transmembrane region" description="Helical" evidence="1">
    <location>
        <begin position="133"/>
        <end position="158"/>
    </location>
</feature>
<evidence type="ECO:0000259" key="3">
    <source>
        <dbReference type="PROSITE" id="PS50835"/>
    </source>
</evidence>
<dbReference type="GO" id="GO:0070374">
    <property type="term" value="P:positive regulation of ERK1 and ERK2 cascade"/>
    <property type="evidence" value="ECO:0007669"/>
    <property type="project" value="TreeGrafter"/>
</dbReference>
<dbReference type="GO" id="GO:0042110">
    <property type="term" value="P:T cell activation"/>
    <property type="evidence" value="ECO:0007669"/>
    <property type="project" value="TreeGrafter"/>
</dbReference>
<dbReference type="GO" id="GO:0035723">
    <property type="term" value="P:interleukin-15-mediated signaling pathway"/>
    <property type="evidence" value="ECO:0007669"/>
    <property type="project" value="TreeGrafter"/>
</dbReference>
<accession>A0A3B3DJZ3</accession>
<dbReference type="GO" id="GO:1990782">
    <property type="term" value="F:protein tyrosine kinase binding"/>
    <property type="evidence" value="ECO:0007669"/>
    <property type="project" value="TreeGrafter"/>
</dbReference>
<keyword evidence="1" id="KW-0812">Transmembrane</keyword>
<proteinExistence type="predicted"/>
<dbReference type="AlphaFoldDB" id="A0A3B3DJZ3"/>
<keyword evidence="1" id="KW-0472">Membrane</keyword>
<feature type="domain" description="Ig-like" evidence="3">
    <location>
        <begin position="16"/>
        <end position="100"/>
    </location>
</feature>
<dbReference type="PaxDb" id="30732-ENSOMEP00000029715"/>
<dbReference type="Proteomes" id="UP000261560">
    <property type="component" value="Unplaced"/>
</dbReference>
<dbReference type="STRING" id="30732.ENSOMEP00000029715"/>
<evidence type="ECO:0000313" key="5">
    <source>
        <dbReference type="Proteomes" id="UP000261560"/>
    </source>
</evidence>
<evidence type="ECO:0000256" key="1">
    <source>
        <dbReference type="SAM" id="Phobius"/>
    </source>
</evidence>
<evidence type="ECO:0000256" key="2">
    <source>
        <dbReference type="SAM" id="SignalP"/>
    </source>
</evidence>
<dbReference type="PANTHER" id="PTHR11422:SF5">
    <property type="entry name" value="DIVERSE IMMUNOGLOBULIN DOMAIN-CONTAINING PROTEIN 1.1 ISOFORM X1-RELATED"/>
    <property type="match status" value="1"/>
</dbReference>
<dbReference type="SUPFAM" id="SSF48726">
    <property type="entry name" value="Immunoglobulin"/>
    <property type="match status" value="1"/>
</dbReference>
<reference evidence="4" key="1">
    <citation type="submission" date="2025-08" db="UniProtKB">
        <authorList>
            <consortium name="Ensembl"/>
        </authorList>
    </citation>
    <scope>IDENTIFICATION</scope>
</reference>
<feature type="chain" id="PRO_5017393899" description="Ig-like domain-containing protein" evidence="2">
    <location>
        <begin position="21"/>
        <end position="183"/>
    </location>
</feature>
<keyword evidence="1" id="KW-1133">Transmembrane helix</keyword>
<protein>
    <recommendedName>
        <fullName evidence="3">Ig-like domain-containing protein</fullName>
    </recommendedName>
</protein>
<feature type="signal peptide" evidence="2">
    <location>
        <begin position="1"/>
        <end position="20"/>
    </location>
</feature>
<dbReference type="GO" id="GO:0009897">
    <property type="term" value="C:external side of plasma membrane"/>
    <property type="evidence" value="ECO:0007669"/>
    <property type="project" value="TreeGrafter"/>
</dbReference>
<keyword evidence="5" id="KW-1185">Reference proteome</keyword>
<dbReference type="GO" id="GO:0045121">
    <property type="term" value="C:membrane raft"/>
    <property type="evidence" value="ECO:0007669"/>
    <property type="project" value="TreeGrafter"/>
</dbReference>
<dbReference type="InterPro" id="IPR036179">
    <property type="entry name" value="Ig-like_dom_sf"/>
</dbReference>
<dbReference type="PANTHER" id="PTHR11422">
    <property type="entry name" value="T-CELL SURFACE GLYCOPROTEIN CD4"/>
    <property type="match status" value="1"/>
</dbReference>
<dbReference type="InterPro" id="IPR013783">
    <property type="entry name" value="Ig-like_fold"/>
</dbReference>
<dbReference type="GO" id="GO:0042289">
    <property type="term" value="F:MHC class II protein binding"/>
    <property type="evidence" value="ECO:0007669"/>
    <property type="project" value="TreeGrafter"/>
</dbReference>
<reference evidence="4" key="2">
    <citation type="submission" date="2025-09" db="UniProtKB">
        <authorList>
            <consortium name="Ensembl"/>
        </authorList>
    </citation>
    <scope>IDENTIFICATION</scope>
</reference>
<organism evidence="4 5">
    <name type="scientific">Oryzias melastigma</name>
    <name type="common">Marine medaka</name>
    <dbReference type="NCBI Taxonomy" id="30732"/>
    <lineage>
        <taxon>Eukaryota</taxon>
        <taxon>Metazoa</taxon>
        <taxon>Chordata</taxon>
        <taxon>Craniata</taxon>
        <taxon>Vertebrata</taxon>
        <taxon>Euteleostomi</taxon>
        <taxon>Actinopterygii</taxon>
        <taxon>Neopterygii</taxon>
        <taxon>Teleostei</taxon>
        <taxon>Neoteleostei</taxon>
        <taxon>Acanthomorphata</taxon>
        <taxon>Ovalentaria</taxon>
        <taxon>Atherinomorphae</taxon>
        <taxon>Beloniformes</taxon>
        <taxon>Adrianichthyidae</taxon>
        <taxon>Oryziinae</taxon>
        <taxon>Oryzias</taxon>
    </lineage>
</organism>